<dbReference type="PATRIC" id="fig|362787.3.peg.2026"/>
<dbReference type="AlphaFoldDB" id="A0A0C1JU27"/>
<comment type="caution">
    <text evidence="2">The sequence shown here is derived from an EMBL/GenBank/DDBJ whole genome shotgun (WGS) entry which is preliminary data.</text>
</comment>
<reference evidence="2 3" key="1">
    <citation type="journal article" date="2014" name="Mol. Biol. Evol.">
        <title>Massive expansion of Ubiquitination-related gene families within the Chlamydiae.</title>
        <authorList>
            <person name="Domman D."/>
            <person name="Collingro A."/>
            <person name="Lagkouvardos I."/>
            <person name="Gehre L."/>
            <person name="Weinmaier T."/>
            <person name="Rattei T."/>
            <person name="Subtil A."/>
            <person name="Horn M."/>
        </authorList>
    </citation>
    <scope>NUCLEOTIDE SEQUENCE [LARGE SCALE GENOMIC DNA]</scope>
    <source>
        <strain evidence="2 3">EI2</strain>
    </source>
</reference>
<proteinExistence type="predicted"/>
<dbReference type="RefSeq" id="WP_039360826.1">
    <property type="nucleotide sequence ID" value="NZ_JSAN01000144.1"/>
</dbReference>
<evidence type="ECO:0000256" key="1">
    <source>
        <dbReference type="SAM" id="Coils"/>
    </source>
</evidence>
<accession>A0A0C1JU27</accession>
<dbReference type="Proteomes" id="UP000031465">
    <property type="component" value="Unassembled WGS sequence"/>
</dbReference>
<name>A0A0C1JU27_9BACT</name>
<keyword evidence="1" id="KW-0175">Coiled coil</keyword>
<evidence type="ECO:0000313" key="2">
    <source>
        <dbReference type="EMBL" id="KIC70767.1"/>
    </source>
</evidence>
<sequence length="1002" mass="113790">MYTGNLISPSAIINTTSNSSIDEAKQIQADIFGQKTKIEAIKNYALNFLGHGYSRLAKNSGSKLLQRTLIKFPTDLVNVQSANSCDEYAIGATNEEASEKIKNKYGGKFNLTCPIATIGTGVDYKSSKNAGERVDKIVFAACHIDYSKCTLNKFPELRKKLLTAGCEVKGDSFVSSVWVYTGYKIFFEIDIQSQKEGSQKNFQIEGGVEKGSVGLKAHADGLNKSLANREIKGITMHAKGFGGYSIPTNQFSLPQNGEEINQVIQTINNDYLAKVNQLMTRKCFINEKCLTSYNSVPIPCFPKTYPKHLPVVETPHEPITVNFLKLAEQIDTYNSHKLKFELGTIKLNELFTSMVTIFSDIETKFSGCSSEDYTLVIGRSGAGKSTLIGYLQGAKIIYDKIPITDSPENFLAIDKSKIEENLYVPKKLVAVYKTKQGTLYPEMGHDIAKTKAFAVYENYIDTAGIFDTGGPANDICNAEAIRMATKVYSPRKMIVLINSASFEDRAYVFLEMIDRLKRVVSNPTDKSVMSSILFVVNDKLSKARHERKSKKGVTKDILRAIRNLELERNRLLPQEQTWWNWFWGQKSKDQKLAIKEHINDPRIVDYQEKIKILKKLLKLDNIIVADIFAKDTRQKIKAWKDKKISLELSSNPLSFTMENFVEGGHNKFKSTLRETTGYFLYLLSKIKQRNRKLNDFKIEIAEIESQISSLNYSEKTDIETKISKKREAIETNTKIIADSKTELKEIKEKIAEKELRKNKLQTDRRIFWKKMSPDKPINPRSFFAAGFLATKYVFSIDDKNTPINHVELISGKRQEETTGSFCNEDRSKLNEGKYIVSYKPGWYGYQEDCKAEVKLYVKTKDHPSSKTELIQIDQDLAGLTARQIRLTTRISGFEGFNSVLSVEIEQLKSQGELIESNKQQSIRDYSDKLNRLKHFQAAINCKLQPLKSMLNAYKDFCQLIGKIIKNLKLDESENSSDRNIFNQFLDEYCRENGTEGDVETLL</sequence>
<dbReference type="SUPFAM" id="SSF52540">
    <property type="entry name" value="P-loop containing nucleoside triphosphate hydrolases"/>
    <property type="match status" value="1"/>
</dbReference>
<dbReference type="EMBL" id="JSAN01000144">
    <property type="protein sequence ID" value="KIC70767.1"/>
    <property type="molecule type" value="Genomic_DNA"/>
</dbReference>
<evidence type="ECO:0000313" key="3">
    <source>
        <dbReference type="Proteomes" id="UP000031465"/>
    </source>
</evidence>
<gene>
    <name evidence="2" type="ORF">DB44_FY00010</name>
</gene>
<protein>
    <submittedName>
        <fullName evidence="2">Uncharacterized protein</fullName>
    </submittedName>
</protein>
<feature type="coiled-coil region" evidence="1">
    <location>
        <begin position="736"/>
        <end position="763"/>
    </location>
</feature>
<dbReference type="InterPro" id="IPR027417">
    <property type="entry name" value="P-loop_NTPase"/>
</dbReference>
<dbReference type="Gene3D" id="3.40.50.300">
    <property type="entry name" value="P-loop containing nucleotide triphosphate hydrolases"/>
    <property type="match status" value="1"/>
</dbReference>
<organism evidence="2 3">
    <name type="scientific">Candidatus Protochlamydia amoebophila</name>
    <dbReference type="NCBI Taxonomy" id="362787"/>
    <lineage>
        <taxon>Bacteria</taxon>
        <taxon>Pseudomonadati</taxon>
        <taxon>Chlamydiota</taxon>
        <taxon>Chlamydiia</taxon>
        <taxon>Parachlamydiales</taxon>
        <taxon>Parachlamydiaceae</taxon>
        <taxon>Candidatus Protochlamydia</taxon>
    </lineage>
</organism>